<dbReference type="Gene3D" id="2.40.128.20">
    <property type="match status" value="1"/>
</dbReference>
<organism evidence="1">
    <name type="scientific">Ixodes ricinus</name>
    <name type="common">Common tick</name>
    <name type="synonym">Acarus ricinus</name>
    <dbReference type="NCBI Taxonomy" id="34613"/>
    <lineage>
        <taxon>Eukaryota</taxon>
        <taxon>Metazoa</taxon>
        <taxon>Ecdysozoa</taxon>
        <taxon>Arthropoda</taxon>
        <taxon>Chelicerata</taxon>
        <taxon>Arachnida</taxon>
        <taxon>Acari</taxon>
        <taxon>Parasitiformes</taxon>
        <taxon>Ixodida</taxon>
        <taxon>Ixodoidea</taxon>
        <taxon>Ixodidae</taxon>
        <taxon>Ixodinae</taxon>
        <taxon>Ixodes</taxon>
    </lineage>
</organism>
<sequence>MKLSRELSRTCFLVITAWYFGARSIECGDHIPVERDPQYSEFQDLQKMFSATGTYYMKYRTYLNESLAKCISWTLVCTFGNGTILVRLAARFQGRTIGFDVPVSLTTVPGHNASNAMVHKTSPDDVNETLYFLMYFQPNQTCSVIRVPSFGNGCSLFVIERLADEDVPEECETIYRKNCPNITNLVYEPSCRNKTKKST</sequence>
<evidence type="ECO:0000313" key="1">
    <source>
        <dbReference type="EMBL" id="JAB69900.1"/>
    </source>
</evidence>
<dbReference type="EMBL" id="GANP01014568">
    <property type="protein sequence ID" value="JAB69900.1"/>
    <property type="molecule type" value="mRNA"/>
</dbReference>
<dbReference type="InterPro" id="IPR012674">
    <property type="entry name" value="Calycin"/>
</dbReference>
<accession>V5GI30</accession>
<dbReference type="InterPro" id="IPR002970">
    <property type="entry name" value="Tick_his-bd"/>
</dbReference>
<dbReference type="GO" id="GO:0030682">
    <property type="term" value="P:symbiont-mediated perturbation of host defenses"/>
    <property type="evidence" value="ECO:0007669"/>
    <property type="project" value="InterPro"/>
</dbReference>
<dbReference type="Pfam" id="PF02098">
    <property type="entry name" value="His_binding"/>
    <property type="match status" value="1"/>
</dbReference>
<protein>
    <submittedName>
        <fullName evidence="1">Putative lipocal-1 1</fullName>
    </submittedName>
</protein>
<proteinExistence type="evidence at transcript level"/>
<reference evidence="1" key="1">
    <citation type="journal article" date="2015" name="Sci. Rep.">
        <title>Tissue- and time-dependent transcription in Ixodes ricinus salivary glands and midguts when blood feeding on the vertebrate host.</title>
        <authorList>
            <person name="Kotsyfakis M."/>
            <person name="Schwarz A."/>
            <person name="Erhart J."/>
            <person name="Ribeiro J.M."/>
        </authorList>
    </citation>
    <scope>NUCLEOTIDE SEQUENCE</scope>
    <source>
        <tissue evidence="1">Salivary gland and midgut</tissue>
    </source>
</reference>
<dbReference type="SUPFAM" id="SSF50814">
    <property type="entry name" value="Lipocalins"/>
    <property type="match status" value="1"/>
</dbReference>
<dbReference type="GO" id="GO:0043176">
    <property type="term" value="F:amine binding"/>
    <property type="evidence" value="ECO:0007669"/>
    <property type="project" value="InterPro"/>
</dbReference>
<name>V5GI30_IXORI</name>
<dbReference type="AlphaFoldDB" id="V5GI30"/>